<dbReference type="InterPro" id="IPR002213">
    <property type="entry name" value="UDP_glucos_trans"/>
</dbReference>
<dbReference type="Gene3D" id="3.40.50.2000">
    <property type="entry name" value="Glycogen Phosphorylase B"/>
    <property type="match status" value="1"/>
</dbReference>
<dbReference type="AlphaFoldDB" id="A0A077Z8L2"/>
<dbReference type="Pfam" id="PF00201">
    <property type="entry name" value="UDPGT"/>
    <property type="match status" value="1"/>
</dbReference>
<sequence>MFIPATGATSHVKSMLPLAENLLKDGHNVSLLQYYNEEKQKVTHDSIQFTYVLTSDGQKEIYQNLSTLNWDLLIVDNLLQPCGIVLSTNTKGRPWIDYSTTAMLKHIRRYRAVNVPPSVDVSPLIMEEFQPTNFKNRVLSAIEHVLECILLFSLSVAMTMPWLAQSAMLSIEHVNDFHTNAVYSLGSLSTKLDVTLPQTMNTFSIDYACPKAAKLNYEYQKFVEDPASRGTIVFSFGHTADWKEAPTELIKAISSAFENLSQYHIVWQFNGNISIVSSSAHLRIEPWIPLPSLLQHSKTVLFITHSGIKSFREAVCFAVPMLSIPLFGDQVRNTILAKFHGLGVRLDKTRLTEETFYKGILSVLHDSGYKQRITKLSAMLSDNLIDETKKGSFWINFYLRHPHSASHMRLKGITMTTFSYHSYDLLAIVCVLLLAFHCGIYY</sequence>
<evidence type="ECO:0000256" key="3">
    <source>
        <dbReference type="ARBA" id="ARBA00022679"/>
    </source>
</evidence>
<dbReference type="PROSITE" id="PS00375">
    <property type="entry name" value="UDPGT"/>
    <property type="match status" value="1"/>
</dbReference>
<dbReference type="Proteomes" id="UP000030665">
    <property type="component" value="Unassembled WGS sequence"/>
</dbReference>
<dbReference type="GO" id="GO:0016020">
    <property type="term" value="C:membrane"/>
    <property type="evidence" value="ECO:0007669"/>
    <property type="project" value="UniProtKB-SubCell"/>
</dbReference>
<evidence type="ECO:0000256" key="2">
    <source>
        <dbReference type="ARBA" id="ARBA00022676"/>
    </source>
</evidence>
<keyword evidence="6" id="KW-0472">Membrane</keyword>
<keyword evidence="8" id="KW-1185">Reference proteome</keyword>
<gene>
    <name evidence="7" type="ORF">TTRE_0000329601</name>
</gene>
<dbReference type="GO" id="GO:0015020">
    <property type="term" value="F:glucuronosyltransferase activity"/>
    <property type="evidence" value="ECO:0007669"/>
    <property type="project" value="UniProtKB-EC"/>
</dbReference>
<reference evidence="7" key="1">
    <citation type="submission" date="2014-01" db="EMBL/GenBank/DDBJ databases">
        <authorList>
            <person name="Aslett M."/>
        </authorList>
    </citation>
    <scope>NUCLEOTIDE SEQUENCE</scope>
</reference>
<dbReference type="OrthoDB" id="5835829at2759"/>
<protein>
    <recommendedName>
        <fullName evidence="6">UDP-glucuronosyltransferase</fullName>
        <ecNumber evidence="6">2.4.1.17</ecNumber>
    </recommendedName>
</protein>
<name>A0A077Z8L2_TRITR</name>
<evidence type="ECO:0000313" key="8">
    <source>
        <dbReference type="Proteomes" id="UP000030665"/>
    </source>
</evidence>
<comment type="subcellular location">
    <subcellularLocation>
        <location evidence="6">Membrane</location>
        <topology evidence="6">Single-pass membrane protein</topology>
    </subcellularLocation>
</comment>
<dbReference type="CDD" id="cd03784">
    <property type="entry name" value="GT1_Gtf-like"/>
    <property type="match status" value="1"/>
</dbReference>
<evidence type="ECO:0000313" key="7">
    <source>
        <dbReference type="EMBL" id="CDW55025.1"/>
    </source>
</evidence>
<organism evidence="7 8">
    <name type="scientific">Trichuris trichiura</name>
    <name type="common">Whipworm</name>
    <name type="synonym">Trichocephalus trichiurus</name>
    <dbReference type="NCBI Taxonomy" id="36087"/>
    <lineage>
        <taxon>Eukaryota</taxon>
        <taxon>Metazoa</taxon>
        <taxon>Ecdysozoa</taxon>
        <taxon>Nematoda</taxon>
        <taxon>Enoplea</taxon>
        <taxon>Dorylaimia</taxon>
        <taxon>Trichinellida</taxon>
        <taxon>Trichuridae</taxon>
        <taxon>Trichuris</taxon>
    </lineage>
</organism>
<dbReference type="EMBL" id="HG805931">
    <property type="protein sequence ID" value="CDW55025.1"/>
    <property type="molecule type" value="Genomic_DNA"/>
</dbReference>
<evidence type="ECO:0000256" key="1">
    <source>
        <dbReference type="ARBA" id="ARBA00009995"/>
    </source>
</evidence>
<evidence type="ECO:0000256" key="5">
    <source>
        <dbReference type="RuleBase" id="RU003718"/>
    </source>
</evidence>
<accession>A0A077Z8L2</accession>
<reference evidence="7" key="2">
    <citation type="submission" date="2014-03" db="EMBL/GenBank/DDBJ databases">
        <title>The whipworm genome and dual-species transcriptomics of an intimate host-pathogen interaction.</title>
        <authorList>
            <person name="Foth B.J."/>
            <person name="Tsai I.J."/>
            <person name="Reid A.J."/>
            <person name="Bancroft A.J."/>
            <person name="Nichol S."/>
            <person name="Tracey A."/>
            <person name="Holroyd N."/>
            <person name="Cotton J.A."/>
            <person name="Stanley E.J."/>
            <person name="Zarowiecki M."/>
            <person name="Liu J.Z."/>
            <person name="Huckvale T."/>
            <person name="Cooper P.J."/>
            <person name="Grencis R.K."/>
            <person name="Berriman M."/>
        </authorList>
    </citation>
    <scope>NUCLEOTIDE SEQUENCE [LARGE SCALE GENOMIC DNA]</scope>
</reference>
<keyword evidence="6" id="KW-0812">Transmembrane</keyword>
<dbReference type="PANTHER" id="PTHR48043">
    <property type="entry name" value="EG:EG0003.4 PROTEIN-RELATED"/>
    <property type="match status" value="1"/>
</dbReference>
<dbReference type="EC" id="2.4.1.17" evidence="6"/>
<dbReference type="SUPFAM" id="SSF53756">
    <property type="entry name" value="UDP-Glycosyltransferase/glycogen phosphorylase"/>
    <property type="match status" value="1"/>
</dbReference>
<comment type="catalytic activity">
    <reaction evidence="4 6">
        <text>glucuronate acceptor + UDP-alpha-D-glucuronate = acceptor beta-D-glucuronoside + UDP + H(+)</text>
        <dbReference type="Rhea" id="RHEA:21032"/>
        <dbReference type="ChEBI" id="CHEBI:15378"/>
        <dbReference type="ChEBI" id="CHEBI:58052"/>
        <dbReference type="ChEBI" id="CHEBI:58223"/>
        <dbReference type="ChEBI" id="CHEBI:132367"/>
        <dbReference type="ChEBI" id="CHEBI:132368"/>
        <dbReference type="EC" id="2.4.1.17"/>
    </reaction>
</comment>
<keyword evidence="6" id="KW-1133">Transmembrane helix</keyword>
<evidence type="ECO:0000256" key="6">
    <source>
        <dbReference type="RuleBase" id="RU362059"/>
    </source>
</evidence>
<dbReference type="InterPro" id="IPR050271">
    <property type="entry name" value="UDP-glycosyltransferase"/>
</dbReference>
<keyword evidence="2 5" id="KW-0328">Glycosyltransferase</keyword>
<dbReference type="InterPro" id="IPR035595">
    <property type="entry name" value="UDP_glycos_trans_CS"/>
</dbReference>
<feature type="transmembrane region" description="Helical" evidence="6">
    <location>
        <begin position="420"/>
        <end position="441"/>
    </location>
</feature>
<comment type="similarity">
    <text evidence="1 5">Belongs to the UDP-glycosyltransferase family.</text>
</comment>
<dbReference type="STRING" id="36087.A0A077Z8L2"/>
<dbReference type="FunFam" id="3.40.50.2000:FF:000021">
    <property type="entry name" value="UDP-glucuronosyltransferase"/>
    <property type="match status" value="1"/>
</dbReference>
<proteinExistence type="inferred from homology"/>
<evidence type="ECO:0000256" key="4">
    <source>
        <dbReference type="ARBA" id="ARBA00047475"/>
    </source>
</evidence>
<keyword evidence="3 5" id="KW-0808">Transferase</keyword>
<dbReference type="PANTHER" id="PTHR48043:SF62">
    <property type="entry name" value="GLUCURONOSYLTRANSFERASE"/>
    <property type="match status" value="1"/>
</dbReference>